<keyword evidence="5 10" id="KW-0812">Transmembrane</keyword>
<dbReference type="PIRSF" id="PIRSF006603">
    <property type="entry name" value="DinF"/>
    <property type="match status" value="1"/>
</dbReference>
<proteinExistence type="predicted"/>
<keyword evidence="3" id="KW-0050">Antiport</keyword>
<evidence type="ECO:0000256" key="3">
    <source>
        <dbReference type="ARBA" id="ARBA00022449"/>
    </source>
</evidence>
<feature type="transmembrane region" description="Helical" evidence="10">
    <location>
        <begin position="404"/>
        <end position="426"/>
    </location>
</feature>
<dbReference type="AlphaFoldDB" id="B8JF00"/>
<evidence type="ECO:0000256" key="2">
    <source>
        <dbReference type="ARBA" id="ARBA00022448"/>
    </source>
</evidence>
<evidence type="ECO:0000256" key="1">
    <source>
        <dbReference type="ARBA" id="ARBA00004651"/>
    </source>
</evidence>
<dbReference type="GO" id="GO:0042910">
    <property type="term" value="F:xenobiotic transmembrane transporter activity"/>
    <property type="evidence" value="ECO:0007669"/>
    <property type="project" value="InterPro"/>
</dbReference>
<evidence type="ECO:0000313" key="12">
    <source>
        <dbReference type="Proteomes" id="UP000007089"/>
    </source>
</evidence>
<organism evidence="11 12">
    <name type="scientific">Anaeromyxobacter dehalogenans (strain ATCC BAA-258 / DSM 21875 / 2CP-1)</name>
    <dbReference type="NCBI Taxonomy" id="455488"/>
    <lineage>
        <taxon>Bacteria</taxon>
        <taxon>Pseudomonadati</taxon>
        <taxon>Myxococcota</taxon>
        <taxon>Myxococcia</taxon>
        <taxon>Myxococcales</taxon>
        <taxon>Cystobacterineae</taxon>
        <taxon>Anaeromyxobacteraceae</taxon>
        <taxon>Anaeromyxobacter</taxon>
    </lineage>
</organism>
<evidence type="ECO:0000256" key="5">
    <source>
        <dbReference type="ARBA" id="ARBA00022692"/>
    </source>
</evidence>
<dbReference type="GO" id="GO:0006811">
    <property type="term" value="P:monoatomic ion transport"/>
    <property type="evidence" value="ECO:0007669"/>
    <property type="project" value="UniProtKB-KW"/>
</dbReference>
<keyword evidence="7" id="KW-0406">Ion transport</keyword>
<dbReference type="HOGENOM" id="CLU_012893_6_3_7"/>
<dbReference type="Proteomes" id="UP000007089">
    <property type="component" value="Chromosome"/>
</dbReference>
<evidence type="ECO:0000313" key="11">
    <source>
        <dbReference type="EMBL" id="ACL64357.1"/>
    </source>
</evidence>
<feature type="transmembrane region" description="Helical" evidence="10">
    <location>
        <begin position="139"/>
        <end position="159"/>
    </location>
</feature>
<feature type="transmembrane region" description="Helical" evidence="10">
    <location>
        <begin position="102"/>
        <end position="127"/>
    </location>
</feature>
<keyword evidence="4" id="KW-1003">Cell membrane</keyword>
<feature type="transmembrane region" description="Helical" evidence="10">
    <location>
        <begin position="332"/>
        <end position="352"/>
    </location>
</feature>
<comment type="subcellular location">
    <subcellularLocation>
        <location evidence="1">Cell membrane</location>
        <topology evidence="1">Multi-pass membrane protein</topology>
    </subcellularLocation>
</comment>
<feature type="transmembrane region" description="Helical" evidence="10">
    <location>
        <begin position="58"/>
        <end position="81"/>
    </location>
</feature>
<dbReference type="PANTHER" id="PTHR43298:SF2">
    <property type="entry name" value="FMN_FAD EXPORTER YEEO-RELATED"/>
    <property type="match status" value="1"/>
</dbReference>
<dbReference type="InterPro" id="IPR002528">
    <property type="entry name" value="MATE_fam"/>
</dbReference>
<dbReference type="Pfam" id="PF01554">
    <property type="entry name" value="MatE"/>
    <property type="match status" value="2"/>
</dbReference>
<dbReference type="InterPro" id="IPR048279">
    <property type="entry name" value="MdtK-like"/>
</dbReference>
<keyword evidence="6 10" id="KW-1133">Transmembrane helix</keyword>
<feature type="transmembrane region" description="Helical" evidence="10">
    <location>
        <begin position="364"/>
        <end position="383"/>
    </location>
</feature>
<gene>
    <name evidence="11" type="ordered locus">A2cp1_1006</name>
</gene>
<sequence length="469" mass="47647">MLRAPMSPPPHVLRTELRALLRLALPLSLAHGGQALMGVVDAAIVGRAGAVPLAGTGLGASLFFAVAVLGMGIMHGLDPLISQAIGAGDERRARRMLWQAAWLAAFLAAAFTIPIALLPAVLVPLGISPDVAAQAAPYIWWRLPGLFFFLYYFGARAYLQAHGLGRPMVVATVGANLLNVPADLLLVFGGASLPAWTGPLRLVPALGAAGAAIATSLCIALQALVLVRATRAVPLAGPRPAGLARPDRAALGTAVRVGGPVGLHMFAEVGFFSLVSFLAGRLGAEALGAHQIALSVASLTFTMAVGLGDAGSVRVGLAVGAHDRAGARRAGLCAFAGGASIMLVPALAFTFAPGVIGRLMTDDPGVLALAVPLLRVAAIFQLSDGLQAVGAGVLRGAGETRFTFAANLAGHWLIGLPATLLLGFTLGHGVVGLWGGFCFGLTAVAIALLGRFLRVSARGIVPLAERAAA</sequence>
<dbReference type="PANTHER" id="PTHR43298">
    <property type="entry name" value="MULTIDRUG RESISTANCE PROTEIN NORM-RELATED"/>
    <property type="match status" value="1"/>
</dbReference>
<dbReference type="NCBIfam" id="TIGR00797">
    <property type="entry name" value="matE"/>
    <property type="match status" value="1"/>
</dbReference>
<dbReference type="GO" id="GO:0005886">
    <property type="term" value="C:plasma membrane"/>
    <property type="evidence" value="ECO:0007669"/>
    <property type="project" value="UniProtKB-SubCell"/>
</dbReference>
<feature type="transmembrane region" description="Helical" evidence="10">
    <location>
        <begin position="432"/>
        <end position="453"/>
    </location>
</feature>
<name>B8JF00_ANAD2</name>
<dbReference type="InterPro" id="IPR050222">
    <property type="entry name" value="MATE_MdtK"/>
</dbReference>
<accession>B8JF00</accession>
<keyword evidence="12" id="KW-1185">Reference proteome</keyword>
<dbReference type="CDD" id="cd13131">
    <property type="entry name" value="MATE_NorM_like"/>
    <property type="match status" value="1"/>
</dbReference>
<dbReference type="GO" id="GO:0015297">
    <property type="term" value="F:antiporter activity"/>
    <property type="evidence" value="ECO:0007669"/>
    <property type="project" value="UniProtKB-KW"/>
</dbReference>
<keyword evidence="2" id="KW-0813">Transport</keyword>
<dbReference type="KEGG" id="acp:A2cp1_1006"/>
<evidence type="ECO:0000256" key="10">
    <source>
        <dbReference type="SAM" id="Phobius"/>
    </source>
</evidence>
<feature type="transmembrane region" description="Helical" evidence="10">
    <location>
        <begin position="205"/>
        <end position="227"/>
    </location>
</feature>
<protein>
    <recommendedName>
        <fullName evidence="9">Multidrug-efflux transporter</fullName>
    </recommendedName>
</protein>
<feature type="transmembrane region" description="Helical" evidence="10">
    <location>
        <begin position="171"/>
        <end position="193"/>
    </location>
</feature>
<evidence type="ECO:0000256" key="8">
    <source>
        <dbReference type="ARBA" id="ARBA00023136"/>
    </source>
</evidence>
<evidence type="ECO:0000256" key="9">
    <source>
        <dbReference type="ARBA" id="ARBA00031636"/>
    </source>
</evidence>
<reference evidence="11" key="1">
    <citation type="submission" date="2009-01" db="EMBL/GenBank/DDBJ databases">
        <title>Complete sequence of Anaeromyxobacter dehalogenans 2CP-1.</title>
        <authorList>
            <consortium name="US DOE Joint Genome Institute"/>
            <person name="Lucas S."/>
            <person name="Copeland A."/>
            <person name="Lapidus A."/>
            <person name="Glavina del Rio T."/>
            <person name="Dalin E."/>
            <person name="Tice H."/>
            <person name="Bruce D."/>
            <person name="Goodwin L."/>
            <person name="Pitluck S."/>
            <person name="Saunders E."/>
            <person name="Brettin T."/>
            <person name="Detter J.C."/>
            <person name="Han C."/>
            <person name="Larimer F."/>
            <person name="Land M."/>
            <person name="Hauser L."/>
            <person name="Kyrpides N."/>
            <person name="Ovchinnikova G."/>
            <person name="Beliaev A.S."/>
            <person name="Richardson P."/>
        </authorList>
    </citation>
    <scope>NUCLEOTIDE SEQUENCE</scope>
    <source>
        <strain evidence="11">2CP-1</strain>
    </source>
</reference>
<evidence type="ECO:0000256" key="6">
    <source>
        <dbReference type="ARBA" id="ARBA00022989"/>
    </source>
</evidence>
<dbReference type="EMBL" id="CP001359">
    <property type="protein sequence ID" value="ACL64357.1"/>
    <property type="molecule type" value="Genomic_DNA"/>
</dbReference>
<evidence type="ECO:0000256" key="7">
    <source>
        <dbReference type="ARBA" id="ARBA00023065"/>
    </source>
</evidence>
<evidence type="ECO:0000256" key="4">
    <source>
        <dbReference type="ARBA" id="ARBA00022475"/>
    </source>
</evidence>
<keyword evidence="8 10" id="KW-0472">Membrane</keyword>